<comment type="subcellular location">
    <subcellularLocation>
        <location evidence="1 7">Cell membrane</location>
        <topology evidence="1 7">Multi-pass membrane protein</topology>
    </subcellularLocation>
</comment>
<feature type="transmembrane region" description="Helical" evidence="7">
    <location>
        <begin position="87"/>
        <end position="108"/>
    </location>
</feature>
<feature type="transmembrane region" description="Helical" evidence="7">
    <location>
        <begin position="120"/>
        <end position="142"/>
    </location>
</feature>
<dbReference type="InterPro" id="IPR000515">
    <property type="entry name" value="MetI-like"/>
</dbReference>
<keyword evidence="4 7" id="KW-0812">Transmembrane</keyword>
<dbReference type="GO" id="GO:0055085">
    <property type="term" value="P:transmembrane transport"/>
    <property type="evidence" value="ECO:0007669"/>
    <property type="project" value="InterPro"/>
</dbReference>
<evidence type="ECO:0000256" key="5">
    <source>
        <dbReference type="ARBA" id="ARBA00022989"/>
    </source>
</evidence>
<evidence type="ECO:0000256" key="1">
    <source>
        <dbReference type="ARBA" id="ARBA00004651"/>
    </source>
</evidence>
<evidence type="ECO:0000256" key="4">
    <source>
        <dbReference type="ARBA" id="ARBA00022692"/>
    </source>
</evidence>
<dbReference type="SUPFAM" id="SSF161098">
    <property type="entry name" value="MetI-like"/>
    <property type="match status" value="1"/>
</dbReference>
<accession>A0A934Q3P9</accession>
<keyword evidence="2 7" id="KW-0813">Transport</keyword>
<dbReference type="GO" id="GO:0005886">
    <property type="term" value="C:plasma membrane"/>
    <property type="evidence" value="ECO:0007669"/>
    <property type="project" value="UniProtKB-SubCell"/>
</dbReference>
<evidence type="ECO:0000256" key="3">
    <source>
        <dbReference type="ARBA" id="ARBA00022475"/>
    </source>
</evidence>
<dbReference type="Proteomes" id="UP000608530">
    <property type="component" value="Unassembled WGS sequence"/>
</dbReference>
<feature type="transmembrane region" description="Helical" evidence="7">
    <location>
        <begin position="188"/>
        <end position="207"/>
    </location>
</feature>
<keyword evidence="10" id="KW-1185">Reference proteome</keyword>
<proteinExistence type="inferred from homology"/>
<protein>
    <submittedName>
        <fullName evidence="9">ABC transporter permease</fullName>
    </submittedName>
</protein>
<evidence type="ECO:0000256" key="6">
    <source>
        <dbReference type="ARBA" id="ARBA00023136"/>
    </source>
</evidence>
<dbReference type="CDD" id="cd06261">
    <property type="entry name" value="TM_PBP2"/>
    <property type="match status" value="1"/>
</dbReference>
<feature type="transmembrane region" description="Helical" evidence="7">
    <location>
        <begin position="148"/>
        <end position="167"/>
    </location>
</feature>
<dbReference type="PANTHER" id="PTHR30151:SF0">
    <property type="entry name" value="ABC TRANSPORTER PERMEASE PROTEIN MJ0413-RELATED"/>
    <property type="match status" value="1"/>
</dbReference>
<dbReference type="RefSeq" id="WP_200113567.1">
    <property type="nucleotide sequence ID" value="NZ_JAEHOH010000002.1"/>
</dbReference>
<evidence type="ECO:0000256" key="2">
    <source>
        <dbReference type="ARBA" id="ARBA00022448"/>
    </source>
</evidence>
<reference evidence="9" key="1">
    <citation type="submission" date="2020-12" db="EMBL/GenBank/DDBJ databases">
        <title>Leucobacter sp. CAS1, isolated from Chromium sludge.</title>
        <authorList>
            <person name="Xu Z."/>
        </authorList>
    </citation>
    <scope>NUCLEOTIDE SEQUENCE</scope>
    <source>
        <strain evidence="9">CSA1</strain>
    </source>
</reference>
<evidence type="ECO:0000259" key="8">
    <source>
        <dbReference type="PROSITE" id="PS50928"/>
    </source>
</evidence>
<dbReference type="AlphaFoldDB" id="A0A934Q3P9"/>
<keyword evidence="3" id="KW-1003">Cell membrane</keyword>
<name>A0A934Q3P9_9MICO</name>
<gene>
    <name evidence="9" type="ORF">JD276_02395</name>
</gene>
<dbReference type="PANTHER" id="PTHR30151">
    <property type="entry name" value="ALKANE SULFONATE ABC TRANSPORTER-RELATED, MEMBRANE SUBUNIT"/>
    <property type="match status" value="1"/>
</dbReference>
<sequence>MTTNTLPAASRPQTKPIEILHLGRTVRPTTTVLLRLAAIALFAGLWEIGARSADSILIPTFSDTMVGLFDMMFVTGELWPALGVSNLALVIGYATAVVIAVPLGLAMARWQAVDRLLSPITAATIALPISPLIPIILVAFGLGMLPKVLVIVLFAWVYILTNVRAGVRTVPRTLSEMARSFGAGEGRVWARILIPGAVPAIFSGLRIGLSRAFAGMVIVELIMLPVGIGQSMLDYRGTFQSDLLYATTIAVVLEAVLLATLMQTFERRLMKWKK</sequence>
<evidence type="ECO:0000313" key="10">
    <source>
        <dbReference type="Proteomes" id="UP000608530"/>
    </source>
</evidence>
<keyword evidence="5 7" id="KW-1133">Transmembrane helix</keyword>
<feature type="transmembrane region" description="Helical" evidence="7">
    <location>
        <begin position="32"/>
        <end position="49"/>
    </location>
</feature>
<comment type="similarity">
    <text evidence="7">Belongs to the binding-protein-dependent transport system permease family.</text>
</comment>
<keyword evidence="6 7" id="KW-0472">Membrane</keyword>
<dbReference type="PROSITE" id="PS50928">
    <property type="entry name" value="ABC_TM1"/>
    <property type="match status" value="1"/>
</dbReference>
<evidence type="ECO:0000256" key="7">
    <source>
        <dbReference type="RuleBase" id="RU363032"/>
    </source>
</evidence>
<dbReference type="EMBL" id="JAEHOH010000002">
    <property type="protein sequence ID" value="MBK0417885.1"/>
    <property type="molecule type" value="Genomic_DNA"/>
</dbReference>
<organism evidence="9 10">
    <name type="scientific">Leucobacter chromiisoli</name>
    <dbReference type="NCBI Taxonomy" id="2796471"/>
    <lineage>
        <taxon>Bacteria</taxon>
        <taxon>Bacillati</taxon>
        <taxon>Actinomycetota</taxon>
        <taxon>Actinomycetes</taxon>
        <taxon>Micrococcales</taxon>
        <taxon>Microbacteriaceae</taxon>
        <taxon>Leucobacter</taxon>
    </lineage>
</organism>
<dbReference type="InterPro" id="IPR035906">
    <property type="entry name" value="MetI-like_sf"/>
</dbReference>
<feature type="domain" description="ABC transmembrane type-1" evidence="8">
    <location>
        <begin position="82"/>
        <end position="262"/>
    </location>
</feature>
<comment type="caution">
    <text evidence="9">The sequence shown here is derived from an EMBL/GenBank/DDBJ whole genome shotgun (WGS) entry which is preliminary data.</text>
</comment>
<dbReference type="Gene3D" id="1.10.3720.10">
    <property type="entry name" value="MetI-like"/>
    <property type="match status" value="1"/>
</dbReference>
<evidence type="ECO:0000313" key="9">
    <source>
        <dbReference type="EMBL" id="MBK0417885.1"/>
    </source>
</evidence>
<feature type="transmembrane region" description="Helical" evidence="7">
    <location>
        <begin position="243"/>
        <end position="265"/>
    </location>
</feature>
<dbReference type="Pfam" id="PF00528">
    <property type="entry name" value="BPD_transp_1"/>
    <property type="match status" value="1"/>
</dbReference>